<name>A0A0B6Y9X4_9EUPU</name>
<comment type="subcellular location">
    <subcellularLocation>
        <location evidence="1">Nucleus</location>
    </subcellularLocation>
</comment>
<organism evidence="14">
    <name type="scientific">Arion vulgaris</name>
    <dbReference type="NCBI Taxonomy" id="1028688"/>
    <lineage>
        <taxon>Eukaryota</taxon>
        <taxon>Metazoa</taxon>
        <taxon>Spiralia</taxon>
        <taxon>Lophotrochozoa</taxon>
        <taxon>Mollusca</taxon>
        <taxon>Gastropoda</taxon>
        <taxon>Heterobranchia</taxon>
        <taxon>Euthyneura</taxon>
        <taxon>Panpulmonata</taxon>
        <taxon>Eupulmonata</taxon>
        <taxon>Stylommatophora</taxon>
        <taxon>Helicina</taxon>
        <taxon>Arionoidea</taxon>
        <taxon>Arionidae</taxon>
        <taxon>Arion</taxon>
    </lineage>
</organism>
<dbReference type="Gene3D" id="3.30.160.60">
    <property type="entry name" value="Classic Zinc Finger"/>
    <property type="match status" value="7"/>
</dbReference>
<dbReference type="Pfam" id="PF13894">
    <property type="entry name" value="zf-C2H2_4"/>
    <property type="match status" value="1"/>
</dbReference>
<keyword evidence="7" id="KW-0805">Transcription regulation</keyword>
<keyword evidence="3" id="KW-0479">Metal-binding</keyword>
<keyword evidence="5 11" id="KW-0863">Zinc-finger</keyword>
<keyword evidence="9" id="KW-0804">Transcription</keyword>
<evidence type="ECO:0000256" key="12">
    <source>
        <dbReference type="SAM" id="MobiDB-lite"/>
    </source>
</evidence>
<dbReference type="PANTHER" id="PTHR24404:SF114">
    <property type="entry name" value="KLUMPFUSS, ISOFORM B-RELATED"/>
    <property type="match status" value="1"/>
</dbReference>
<evidence type="ECO:0000259" key="13">
    <source>
        <dbReference type="PROSITE" id="PS50157"/>
    </source>
</evidence>
<feature type="domain" description="C2H2-type" evidence="13">
    <location>
        <begin position="298"/>
        <end position="325"/>
    </location>
</feature>
<evidence type="ECO:0000256" key="3">
    <source>
        <dbReference type="ARBA" id="ARBA00022723"/>
    </source>
</evidence>
<dbReference type="GO" id="GO:0000978">
    <property type="term" value="F:RNA polymerase II cis-regulatory region sequence-specific DNA binding"/>
    <property type="evidence" value="ECO:0007669"/>
    <property type="project" value="TreeGrafter"/>
</dbReference>
<evidence type="ECO:0000256" key="9">
    <source>
        <dbReference type="ARBA" id="ARBA00023163"/>
    </source>
</evidence>
<proteinExistence type="inferred from homology"/>
<feature type="domain" description="C2H2-type" evidence="13">
    <location>
        <begin position="354"/>
        <end position="381"/>
    </location>
</feature>
<feature type="compositionally biased region" description="Basic residues" evidence="12">
    <location>
        <begin position="473"/>
        <end position="484"/>
    </location>
</feature>
<dbReference type="PANTHER" id="PTHR24404">
    <property type="entry name" value="ZINC FINGER PROTEIN"/>
    <property type="match status" value="1"/>
</dbReference>
<dbReference type="InterPro" id="IPR050589">
    <property type="entry name" value="Ikaros_C2H2-ZF"/>
</dbReference>
<dbReference type="EMBL" id="HACG01005761">
    <property type="protein sequence ID" value="CEK52626.1"/>
    <property type="molecule type" value="Transcribed_RNA"/>
</dbReference>
<dbReference type="GO" id="GO:0003700">
    <property type="term" value="F:DNA-binding transcription factor activity"/>
    <property type="evidence" value="ECO:0007669"/>
    <property type="project" value="TreeGrafter"/>
</dbReference>
<feature type="domain" description="C2H2-type" evidence="13">
    <location>
        <begin position="200"/>
        <end position="227"/>
    </location>
</feature>
<dbReference type="SUPFAM" id="SSF57667">
    <property type="entry name" value="beta-beta-alpha zinc fingers"/>
    <property type="match status" value="4"/>
</dbReference>
<dbReference type="SMART" id="SM00355">
    <property type="entry name" value="ZnF_C2H2"/>
    <property type="match status" value="10"/>
</dbReference>
<feature type="domain" description="C2H2-type" evidence="13">
    <location>
        <begin position="438"/>
        <end position="467"/>
    </location>
</feature>
<feature type="domain" description="C2H2-type" evidence="13">
    <location>
        <begin position="410"/>
        <end position="437"/>
    </location>
</feature>
<dbReference type="PROSITE" id="PS50157">
    <property type="entry name" value="ZINC_FINGER_C2H2_2"/>
    <property type="match status" value="7"/>
</dbReference>
<evidence type="ECO:0000256" key="7">
    <source>
        <dbReference type="ARBA" id="ARBA00023015"/>
    </source>
</evidence>
<keyword evidence="10" id="KW-0539">Nucleus</keyword>
<evidence type="ECO:0000256" key="2">
    <source>
        <dbReference type="ARBA" id="ARBA00006991"/>
    </source>
</evidence>
<feature type="domain" description="C2H2-type" evidence="13">
    <location>
        <begin position="326"/>
        <end position="353"/>
    </location>
</feature>
<dbReference type="FunFam" id="3.30.160.60:FF:001289">
    <property type="entry name" value="Zinc finger protein 574"/>
    <property type="match status" value="1"/>
</dbReference>
<evidence type="ECO:0000313" key="14">
    <source>
        <dbReference type="EMBL" id="CEK52626.1"/>
    </source>
</evidence>
<evidence type="ECO:0000256" key="11">
    <source>
        <dbReference type="PROSITE-ProRule" id="PRU00042"/>
    </source>
</evidence>
<dbReference type="InterPro" id="IPR036236">
    <property type="entry name" value="Znf_C2H2_sf"/>
</dbReference>
<evidence type="ECO:0000256" key="5">
    <source>
        <dbReference type="ARBA" id="ARBA00022771"/>
    </source>
</evidence>
<dbReference type="Pfam" id="PF00096">
    <property type="entry name" value="zf-C2H2"/>
    <property type="match status" value="5"/>
</dbReference>
<feature type="domain" description="C2H2-type" evidence="13">
    <location>
        <begin position="382"/>
        <end position="409"/>
    </location>
</feature>
<evidence type="ECO:0000256" key="1">
    <source>
        <dbReference type="ARBA" id="ARBA00004123"/>
    </source>
</evidence>
<dbReference type="AlphaFoldDB" id="A0A0B6Y9X4"/>
<dbReference type="GO" id="GO:0008270">
    <property type="term" value="F:zinc ion binding"/>
    <property type="evidence" value="ECO:0007669"/>
    <property type="project" value="UniProtKB-KW"/>
</dbReference>
<dbReference type="InterPro" id="IPR013087">
    <property type="entry name" value="Znf_C2H2_type"/>
</dbReference>
<keyword evidence="4" id="KW-0677">Repeat</keyword>
<dbReference type="GO" id="GO:0006357">
    <property type="term" value="P:regulation of transcription by RNA polymerase II"/>
    <property type="evidence" value="ECO:0007669"/>
    <property type="project" value="TreeGrafter"/>
</dbReference>
<sequence length="540" mass="61574">FRYFTLEQDTSETLHDFINVMRKQLELCEFGDTKDSIMASTLVNGVNDEAIRQSLQTDKLCFDDAMVMCRTLPNSSVLSSNSTTTASTCSATPVLRKDPDIKKNPTATSKSSLKETMYIMPLQDSLKDEDDYDDLIVKTVANTNRKKRPAKPKKKSGLRPAQKSLPRSKTFLCFQCDNEYASRKSFRRHVASKHADCSEYFCKHCRKTFYNRTECITHCMGHNTSPSSEGHAADSKEANNTEYLCWYCEDTLPNLTDYKKHCLSHSAVRVFYCELCQRKNHTLTRMIGHLKGHLSPRHRCEICANCFGRAELLAAHMQTHAAQPIHQCQLCFKNFVSADRLQGHMRTHSGEKRFTCELCGKSFCQKMSLDYHKRVHSGEKPYECDICGKRTASFGYLRKHKQMHSDKRPYICEVCGKSFRFISNLTRHRNGHTGKRAFACDVCGRTFIYREGLRDHIKAGRCPGRKQDGVVKRASRSPRSKSHHASNSLVSTGQGQSLASYASSHHAPETLLNELPHWQYMLRHNESDGTDGLIVVPPYY</sequence>
<dbReference type="FunFam" id="3.30.160.60:FF:002343">
    <property type="entry name" value="Zinc finger protein 33A"/>
    <property type="match status" value="1"/>
</dbReference>
<feature type="region of interest" description="Disordered" evidence="12">
    <location>
        <begin position="143"/>
        <end position="163"/>
    </location>
</feature>
<feature type="compositionally biased region" description="Basic residues" evidence="12">
    <location>
        <begin position="144"/>
        <end position="157"/>
    </location>
</feature>
<feature type="region of interest" description="Disordered" evidence="12">
    <location>
        <begin position="463"/>
        <end position="492"/>
    </location>
</feature>
<reference evidence="14" key="1">
    <citation type="submission" date="2014-12" db="EMBL/GenBank/DDBJ databases">
        <title>Insight into the proteome of Arion vulgaris.</title>
        <authorList>
            <person name="Aradska J."/>
            <person name="Bulat T."/>
            <person name="Smidak R."/>
            <person name="Sarate P."/>
            <person name="Gangsoo J."/>
            <person name="Sialana F."/>
            <person name="Bilban M."/>
            <person name="Lubec G."/>
        </authorList>
    </citation>
    <scope>NUCLEOTIDE SEQUENCE</scope>
    <source>
        <tissue evidence="14">Skin</tissue>
    </source>
</reference>
<dbReference type="PROSITE" id="PS00028">
    <property type="entry name" value="ZINC_FINGER_C2H2_1"/>
    <property type="match status" value="7"/>
</dbReference>
<feature type="non-terminal residue" evidence="14">
    <location>
        <position position="1"/>
    </location>
</feature>
<evidence type="ECO:0000256" key="4">
    <source>
        <dbReference type="ARBA" id="ARBA00022737"/>
    </source>
</evidence>
<gene>
    <name evidence="14" type="primary">ORF17465</name>
</gene>
<evidence type="ECO:0000256" key="10">
    <source>
        <dbReference type="ARBA" id="ARBA00023242"/>
    </source>
</evidence>
<evidence type="ECO:0000256" key="8">
    <source>
        <dbReference type="ARBA" id="ARBA00023125"/>
    </source>
</evidence>
<keyword evidence="8" id="KW-0238">DNA-binding</keyword>
<protein>
    <recommendedName>
        <fullName evidence="13">C2H2-type domain-containing protein</fullName>
    </recommendedName>
</protein>
<evidence type="ECO:0000256" key="6">
    <source>
        <dbReference type="ARBA" id="ARBA00022833"/>
    </source>
</evidence>
<dbReference type="FunFam" id="3.30.160.60:FF:000761">
    <property type="entry name" value="Zinc finger protein 449"/>
    <property type="match status" value="1"/>
</dbReference>
<dbReference type="GO" id="GO:0005634">
    <property type="term" value="C:nucleus"/>
    <property type="evidence" value="ECO:0007669"/>
    <property type="project" value="UniProtKB-SubCell"/>
</dbReference>
<comment type="similarity">
    <text evidence="2">Belongs to the krueppel C2H2-type zinc-finger protein family.</text>
</comment>
<keyword evidence="6" id="KW-0862">Zinc</keyword>
<accession>A0A0B6Y9X4</accession>